<dbReference type="Proteomes" id="UP000317638">
    <property type="component" value="Unassembled WGS sequence"/>
</dbReference>
<dbReference type="PROSITE" id="PS51371">
    <property type="entry name" value="CBS"/>
    <property type="match status" value="2"/>
</dbReference>
<feature type="region of interest" description="Disordered" evidence="3">
    <location>
        <begin position="121"/>
        <end position="142"/>
    </location>
</feature>
<dbReference type="OrthoDB" id="9799454at2"/>
<dbReference type="InterPro" id="IPR000644">
    <property type="entry name" value="CBS_dom"/>
</dbReference>
<evidence type="ECO:0000256" key="3">
    <source>
        <dbReference type="SAM" id="MobiDB-lite"/>
    </source>
</evidence>
<dbReference type="Gene3D" id="3.10.580.10">
    <property type="entry name" value="CBS-domain"/>
    <property type="match status" value="1"/>
</dbReference>
<protein>
    <submittedName>
        <fullName evidence="5">CBS domain-containing protein</fullName>
    </submittedName>
</protein>
<gene>
    <name evidence="5" type="ORF">FOJ82_10055</name>
</gene>
<comment type="caution">
    <text evidence="5">The sequence shown here is derived from an EMBL/GenBank/DDBJ whole genome shotgun (WGS) entry which is preliminary data.</text>
</comment>
<dbReference type="EMBL" id="VKKG01000003">
    <property type="protein sequence ID" value="TRY18358.1"/>
    <property type="molecule type" value="Genomic_DNA"/>
</dbReference>
<sequence>MRVAVAEFISANPVTIRAAQSARAAAKLMRDRKTEFLIVLDGEDVLGVITAQDLAVRVMAENGAGHMRIDAICTRDPLVASPTDPLVDVLDRMRERDVGAVPIVEDGRLVGVFSIDDLGTVRDRPDAAPATPAPSADAAPQPVVVSAMLPGNVRTLPTAKNLPVAKSAPSPPRTDASA</sequence>
<evidence type="ECO:0000256" key="1">
    <source>
        <dbReference type="ARBA" id="ARBA00023122"/>
    </source>
</evidence>
<reference evidence="5 6" key="1">
    <citation type="submission" date="2019-07" db="EMBL/GenBank/DDBJ databases">
        <authorList>
            <person name="Zhou L.-Y."/>
        </authorList>
    </citation>
    <scope>NUCLEOTIDE SEQUENCE [LARGE SCALE GENOMIC DNA]</scope>
    <source>
        <strain evidence="5 6">YIM 101269</strain>
    </source>
</reference>
<dbReference type="PANTHER" id="PTHR43080:SF2">
    <property type="entry name" value="CBS DOMAIN-CONTAINING PROTEIN"/>
    <property type="match status" value="1"/>
</dbReference>
<keyword evidence="6" id="KW-1185">Reference proteome</keyword>
<evidence type="ECO:0000259" key="4">
    <source>
        <dbReference type="PROSITE" id="PS51371"/>
    </source>
</evidence>
<evidence type="ECO:0000313" key="5">
    <source>
        <dbReference type="EMBL" id="TRY18358.1"/>
    </source>
</evidence>
<dbReference type="PANTHER" id="PTHR43080">
    <property type="entry name" value="CBS DOMAIN-CONTAINING PROTEIN CBSX3, MITOCHONDRIAL"/>
    <property type="match status" value="1"/>
</dbReference>
<dbReference type="Pfam" id="PF00571">
    <property type="entry name" value="CBS"/>
    <property type="match status" value="2"/>
</dbReference>
<dbReference type="SUPFAM" id="SSF54631">
    <property type="entry name" value="CBS-domain pair"/>
    <property type="match status" value="1"/>
</dbReference>
<organism evidence="5 6">
    <name type="scientific">Tessaracoccus rhinocerotis</name>
    <dbReference type="NCBI Taxonomy" id="1689449"/>
    <lineage>
        <taxon>Bacteria</taxon>
        <taxon>Bacillati</taxon>
        <taxon>Actinomycetota</taxon>
        <taxon>Actinomycetes</taxon>
        <taxon>Propionibacteriales</taxon>
        <taxon>Propionibacteriaceae</taxon>
        <taxon>Tessaracoccus</taxon>
    </lineage>
</organism>
<evidence type="ECO:0000313" key="6">
    <source>
        <dbReference type="Proteomes" id="UP000317638"/>
    </source>
</evidence>
<proteinExistence type="predicted"/>
<feature type="region of interest" description="Disordered" evidence="3">
    <location>
        <begin position="156"/>
        <end position="178"/>
    </location>
</feature>
<dbReference type="RefSeq" id="WP_143938334.1">
    <property type="nucleotide sequence ID" value="NZ_VKKG01000003.1"/>
</dbReference>
<feature type="compositionally biased region" description="Low complexity" evidence="3">
    <location>
        <begin position="127"/>
        <end position="142"/>
    </location>
</feature>
<keyword evidence="1 2" id="KW-0129">CBS domain</keyword>
<accession>A0A553K0Y2</accession>
<name>A0A553K0Y2_9ACTN</name>
<dbReference type="AlphaFoldDB" id="A0A553K0Y2"/>
<feature type="domain" description="CBS" evidence="4">
    <location>
        <begin position="9"/>
        <end position="65"/>
    </location>
</feature>
<dbReference type="InterPro" id="IPR051257">
    <property type="entry name" value="Diverse_CBS-Domain"/>
</dbReference>
<dbReference type="InterPro" id="IPR046342">
    <property type="entry name" value="CBS_dom_sf"/>
</dbReference>
<evidence type="ECO:0000256" key="2">
    <source>
        <dbReference type="PROSITE-ProRule" id="PRU00703"/>
    </source>
</evidence>
<dbReference type="SMART" id="SM00116">
    <property type="entry name" value="CBS"/>
    <property type="match status" value="2"/>
</dbReference>
<feature type="domain" description="CBS" evidence="4">
    <location>
        <begin position="73"/>
        <end position="128"/>
    </location>
</feature>